<evidence type="ECO:0000256" key="7">
    <source>
        <dbReference type="ARBA" id="ARBA00023002"/>
    </source>
</evidence>
<evidence type="ECO:0000256" key="8">
    <source>
        <dbReference type="ARBA" id="ARBA00023128"/>
    </source>
</evidence>
<evidence type="ECO:0000256" key="6">
    <source>
        <dbReference type="ARBA" id="ARBA00022989"/>
    </source>
</evidence>
<evidence type="ECO:0000256" key="5">
    <source>
        <dbReference type="ARBA" id="ARBA00022946"/>
    </source>
</evidence>
<keyword evidence="3" id="KW-0812">Transmembrane</keyword>
<proteinExistence type="inferred from homology"/>
<keyword evidence="8 10" id="KW-0496">Mitochondrion</keyword>
<dbReference type="UniPathway" id="UPA00705"/>
<dbReference type="EMBL" id="CCAG010017752">
    <property type="status" value="NOT_ANNOTATED_CDS"/>
    <property type="molecule type" value="Genomic_DNA"/>
</dbReference>
<organism evidence="11 12">
    <name type="scientific">Glossina morsitans morsitans</name>
    <name type="common">Savannah tsetse fly</name>
    <dbReference type="NCBI Taxonomy" id="37546"/>
    <lineage>
        <taxon>Eukaryota</taxon>
        <taxon>Metazoa</taxon>
        <taxon>Ecdysozoa</taxon>
        <taxon>Arthropoda</taxon>
        <taxon>Hexapoda</taxon>
        <taxon>Insecta</taxon>
        <taxon>Pterygota</taxon>
        <taxon>Neoptera</taxon>
        <taxon>Endopterygota</taxon>
        <taxon>Diptera</taxon>
        <taxon>Brachycera</taxon>
        <taxon>Muscomorpha</taxon>
        <taxon>Hippoboscoidea</taxon>
        <taxon>Glossinidae</taxon>
        <taxon>Glossina</taxon>
    </lineage>
</organism>
<protein>
    <recommendedName>
        <fullName evidence="10">Cytochrome c oxidase subunit 4</fullName>
    </recommendedName>
</protein>
<evidence type="ECO:0000256" key="9">
    <source>
        <dbReference type="ARBA" id="ARBA00023136"/>
    </source>
</evidence>
<comment type="subunit">
    <text evidence="10">Component of the cytochrome c oxidase (complex IV, CIV), a multisubunit enzyme composed of 14 subunits.</text>
</comment>
<dbReference type="PANTHER" id="PTHR10707:SF10">
    <property type="entry name" value="CYTOCHROME C OXIDASE SUBUNIT 4"/>
    <property type="match status" value="1"/>
</dbReference>
<keyword evidence="5" id="KW-0809">Transit peptide</keyword>
<evidence type="ECO:0000313" key="12">
    <source>
        <dbReference type="Proteomes" id="UP000092444"/>
    </source>
</evidence>
<dbReference type="PRINTS" id="PR01873">
    <property type="entry name" value="CYTCOXIDASE4"/>
</dbReference>
<dbReference type="Gene3D" id="1.10.442.10">
    <property type="entry name" value="Cytochrome c oxidase subunit IV"/>
    <property type="match status" value="1"/>
</dbReference>
<dbReference type="InterPro" id="IPR013288">
    <property type="entry name" value="Cyt_c_oxidase_su4"/>
</dbReference>
<keyword evidence="12" id="KW-1185">Reference proteome</keyword>
<dbReference type="Pfam" id="PF02936">
    <property type="entry name" value="COX4"/>
    <property type="match status" value="1"/>
</dbReference>
<dbReference type="STRING" id="37546.A0A1B0G064"/>
<dbReference type="GO" id="GO:0045277">
    <property type="term" value="C:respiratory chain complex IV"/>
    <property type="evidence" value="ECO:0007669"/>
    <property type="project" value="InterPro"/>
</dbReference>
<dbReference type="PANTHER" id="PTHR10707">
    <property type="entry name" value="CYTOCHROME C OXIDASE SUBUNIT IV"/>
    <property type="match status" value="1"/>
</dbReference>
<dbReference type="PhylomeDB" id="A0A1B0G064"/>
<keyword evidence="9" id="KW-0472">Membrane</keyword>
<keyword evidence="7" id="KW-0560">Oxidoreductase</keyword>
<name>A0A1B0G064_GLOMM</name>
<comment type="pathway">
    <text evidence="10">Energy metabolism; oxidative phosphorylation.</text>
</comment>
<evidence type="ECO:0000256" key="1">
    <source>
        <dbReference type="ARBA" id="ARBA00004434"/>
    </source>
</evidence>
<dbReference type="EnsemblMetazoa" id="GMOY006630-RA">
    <property type="protein sequence ID" value="GMOY006630-PA"/>
    <property type="gene ID" value="GMOY006630"/>
</dbReference>
<evidence type="ECO:0000256" key="2">
    <source>
        <dbReference type="ARBA" id="ARBA00008135"/>
    </source>
</evidence>
<dbReference type="AlphaFoldDB" id="A0A1B0G064"/>
<dbReference type="VEuPathDB" id="VectorBase:GMOY006630"/>
<keyword evidence="6" id="KW-1133">Transmembrane helix</keyword>
<dbReference type="SUPFAM" id="SSF81406">
    <property type="entry name" value="Mitochondrial cytochrome c oxidase subunit IV"/>
    <property type="match status" value="1"/>
</dbReference>
<dbReference type="GO" id="GO:0005743">
    <property type="term" value="C:mitochondrial inner membrane"/>
    <property type="evidence" value="ECO:0007669"/>
    <property type="project" value="UniProtKB-SubCell"/>
</dbReference>
<comment type="subcellular location">
    <subcellularLocation>
        <location evidence="1 10">Mitochondrion inner membrane</location>
        <topology evidence="1 10">Single-pass membrane protein</topology>
    </subcellularLocation>
</comment>
<reference evidence="11" key="1">
    <citation type="submission" date="2020-05" db="UniProtKB">
        <authorList>
            <consortium name="EnsemblMetazoa"/>
        </authorList>
    </citation>
    <scope>IDENTIFICATION</scope>
    <source>
        <strain evidence="11">Yale</strain>
    </source>
</reference>
<sequence>MLSAENSHAGLVCFDLAKFGLVHVRCLKCVAQLVTEVSREAAQVVRCPQIGSVASVHTLDKNGKREIVGYGWNGTACYYDRADHPMPAVRFREPTNEIINLHQKEKGDWKKMGIDEKKALYRASFCQTFAEIQAPTGEFKKHFGLALAFHCHGHLDSHLHEFVRIR</sequence>
<comment type="similarity">
    <text evidence="2 10">Belongs to the cytochrome c oxidase IV family.</text>
</comment>
<accession>A0A1B0G064</accession>
<evidence type="ECO:0000256" key="3">
    <source>
        <dbReference type="ARBA" id="ARBA00022692"/>
    </source>
</evidence>
<dbReference type="CDD" id="cd00922">
    <property type="entry name" value="Cyt_c_Oxidase_IV"/>
    <property type="match status" value="1"/>
</dbReference>
<dbReference type="GO" id="GO:0006123">
    <property type="term" value="P:mitochondrial electron transport, cytochrome c to oxygen"/>
    <property type="evidence" value="ECO:0007669"/>
    <property type="project" value="InterPro"/>
</dbReference>
<evidence type="ECO:0000313" key="11">
    <source>
        <dbReference type="EnsemblMetazoa" id="GMOY006630-PA"/>
    </source>
</evidence>
<evidence type="ECO:0000256" key="4">
    <source>
        <dbReference type="ARBA" id="ARBA00022792"/>
    </source>
</evidence>
<dbReference type="InterPro" id="IPR036639">
    <property type="entry name" value="Cyt_c_oxidase_su4_sf"/>
</dbReference>
<dbReference type="Proteomes" id="UP000092444">
    <property type="component" value="Unassembled WGS sequence"/>
</dbReference>
<evidence type="ECO:0000256" key="10">
    <source>
        <dbReference type="RuleBase" id="RU367145"/>
    </source>
</evidence>
<keyword evidence="4 10" id="KW-0999">Mitochondrion inner membrane</keyword>
<dbReference type="InterPro" id="IPR004203">
    <property type="entry name" value="Cyt_c_oxidase_su4_fam"/>
</dbReference>
<dbReference type="GO" id="GO:0016491">
    <property type="term" value="F:oxidoreductase activity"/>
    <property type="evidence" value="ECO:0007669"/>
    <property type="project" value="UniProtKB-KW"/>
</dbReference>
<comment type="function">
    <text evidence="10">Component of the cytochrome c oxidase, the last enzyme in the mitochondrial electron transport chain which drives oxidative phosphorylation.</text>
</comment>